<dbReference type="InterPro" id="IPR058192">
    <property type="entry name" value="WHD_ROQ1-like"/>
</dbReference>
<dbReference type="Gene3D" id="3.40.50.1820">
    <property type="entry name" value="alpha/beta hydrolase"/>
    <property type="match status" value="1"/>
</dbReference>
<dbReference type="InterPro" id="IPR029058">
    <property type="entry name" value="AB_hydrolase_fold"/>
</dbReference>
<dbReference type="Pfam" id="PF00931">
    <property type="entry name" value="NB-ARC"/>
    <property type="match status" value="1"/>
</dbReference>
<accession>A0ABP1AXC8</accession>
<feature type="domain" description="Disease resistance R13L4/SHOC-2-like LRR" evidence="6">
    <location>
        <begin position="986"/>
        <end position="1057"/>
    </location>
</feature>
<protein>
    <submittedName>
        <fullName evidence="7">Uncharacterized protein</fullName>
    </submittedName>
</protein>
<dbReference type="Proteomes" id="UP001497522">
    <property type="component" value="Chromosome 17"/>
</dbReference>
<dbReference type="InterPro" id="IPR042197">
    <property type="entry name" value="Apaf_helical"/>
</dbReference>
<sequence length="1337" mass="153093">MFHFLLSQVQHFLIECLCCFLFPHRTTRRLEPTEIIPVHDLNPKCISPNPDLVIIFFHGIAFGNDEWKETWTSTTTDGRNEPICWPEKWLPEDMGNNVRILSLSYDSNLMGVHNNVADIGKNLILSLVRSSYDVLWDAPIVLVGYSFGGLVLKSLVVEVQQHIHQRIINLTDVAINRSCKRFLENLKGTIFYGVPHAGGNEGFSKYFSWKCQQINTMKKKLKTHSSLLKNLTSFNRQMEELSTDFENAISQDLIIYAFSEGLALEEKWGVLVPYASSARLAGANNYMVEDANHFTICRPPTKDHPSYFILVECLKFCLKKQPKLPSLPKFEVGLDNTAMDMIKLLEKVSIIGLVGMGGIGKTTLSKKIYNLIYKEYDKCSYLEDVKSKHLRDVQKQLLYDLCDKDKDVNDDDLNNIKRFTTLKKVLVVIDDVGTTENLIALHDLLVNGERENNKSKIIVTCRNWQILENHVNEVGKVDIKSLEESQAKKLFMFHAYGVEEKMKPNFNVITDEIVKACAGLPLSIEVMGRFLKTKHCLQIWKEALSKLRSAEALGGGRENEVLWNKLRISYDDLEEEEKHMFLDIACFFDGYETNITFRIGTYQSPILGLRNLKDRSLIKITKDGYLNMHEQLKDMGQKIAMEQRSRIFIWNLKKTNFFLANKKVEGMSITRCEEKCLLPHQIAKQLPNLKLLTMTKTSSRVIKVCLQQQNQNKLKWLHLQECNMKKLPFDLTYFSHLRILHLVMCYELQELPPSIGQLNTLQEIKLCNCSQLNELPTSIDQLIALQELDLSQCSNLKKLPTSIGQLNALQKLNLFQCSMLKELPTSIGQLTTLQTLNLSKCSQLKELPTSIGQLTTLQTLNLSKCSQLKELPTSIGQLTTLQTLNLSKCSELKELPTSIGQLTTLQTLNLSYCSQLKELPTSIAQLTTLQTLNLSYCSQLKELPTSIGQLTTLQTLNLYQCSQLKELPTSIGQLTTLQTLNLFYCSQLKELPTSIGQLTTLQTLNLYQCSQLKELPTSIGQLTTLQTLNLSYCSQLKELPTSIGQLTTLQTLDLFGIAHIYWPIDYTPNLELVLLFATQGIAHIYWPIDYTPNLELVLLFATQGIAHIYWPIDYTPNLELVLLFATQGIAHIYWPIDNTPNIGFIWLFRTQGIAHIYWPIDYTPNLELVLLFATQGIAHIYWPIDYTPNLELVSMFPTQGIAHIYWPIDYTPNLELVSMFPTQGIAHIYWPIDYTPNLELVSMFPTQGIAHIYWPIDYTPNLELVSMFPTQGIAYMYWQIDYTPNIDFVSLFRAKGIPYIYWPIDYTPNLELIKMFRTQGIAHIYWPIDYTPNLELV</sequence>
<keyword evidence="2" id="KW-0677">Repeat</keyword>
<evidence type="ECO:0000259" key="5">
    <source>
        <dbReference type="Pfam" id="PF23282"/>
    </source>
</evidence>
<dbReference type="InterPro" id="IPR002182">
    <property type="entry name" value="NB-ARC"/>
</dbReference>
<dbReference type="SUPFAM" id="SSF52058">
    <property type="entry name" value="L domain-like"/>
    <property type="match status" value="2"/>
</dbReference>
<dbReference type="EMBL" id="OZ023718">
    <property type="protein sequence ID" value="CAK9867132.1"/>
    <property type="molecule type" value="Genomic_DNA"/>
</dbReference>
<evidence type="ECO:0000259" key="6">
    <source>
        <dbReference type="Pfam" id="PF23598"/>
    </source>
</evidence>
<evidence type="ECO:0000256" key="3">
    <source>
        <dbReference type="SAM" id="SignalP"/>
    </source>
</evidence>
<feature type="domain" description="Disease resistance protein Roq1-like winged-helix" evidence="5">
    <location>
        <begin position="574"/>
        <end position="643"/>
    </location>
</feature>
<dbReference type="Gene3D" id="3.80.10.10">
    <property type="entry name" value="Ribonuclease Inhibitor"/>
    <property type="match status" value="3"/>
</dbReference>
<dbReference type="SUPFAM" id="SSF52540">
    <property type="entry name" value="P-loop containing nucleoside triphosphate hydrolases"/>
    <property type="match status" value="1"/>
</dbReference>
<proteinExistence type="predicted"/>
<dbReference type="Pfam" id="PF23598">
    <property type="entry name" value="LRR_14"/>
    <property type="match status" value="3"/>
</dbReference>
<feature type="domain" description="Disease resistance R13L4/SHOC-2-like LRR" evidence="6">
    <location>
        <begin position="910"/>
        <end position="985"/>
    </location>
</feature>
<dbReference type="Gene3D" id="3.40.50.300">
    <property type="entry name" value="P-loop containing nucleotide triphosphate hydrolases"/>
    <property type="match status" value="1"/>
</dbReference>
<dbReference type="PANTHER" id="PTHR36766:SF30">
    <property type="entry name" value="TIR-NBS TYPE DISEASE RESISTANCE PROTEIN-RELATED"/>
    <property type="match status" value="1"/>
</dbReference>
<dbReference type="PRINTS" id="PR00364">
    <property type="entry name" value="DISEASERSIST"/>
</dbReference>
<dbReference type="PANTHER" id="PTHR36766">
    <property type="entry name" value="PLANT BROAD-SPECTRUM MILDEW RESISTANCE PROTEIN RPW8"/>
    <property type="match status" value="1"/>
</dbReference>
<feature type="chain" id="PRO_5047480594" evidence="3">
    <location>
        <begin position="19"/>
        <end position="1337"/>
    </location>
</feature>
<keyword evidence="3" id="KW-0732">Signal</keyword>
<organism evidence="7 8">
    <name type="scientific">Sphagnum jensenii</name>
    <dbReference type="NCBI Taxonomy" id="128206"/>
    <lineage>
        <taxon>Eukaryota</taxon>
        <taxon>Viridiplantae</taxon>
        <taxon>Streptophyta</taxon>
        <taxon>Embryophyta</taxon>
        <taxon>Bryophyta</taxon>
        <taxon>Sphagnophytina</taxon>
        <taxon>Sphagnopsida</taxon>
        <taxon>Sphagnales</taxon>
        <taxon>Sphagnaceae</taxon>
        <taxon>Sphagnum</taxon>
    </lineage>
</organism>
<name>A0ABP1AXC8_9BRYO</name>
<dbReference type="InterPro" id="IPR055414">
    <property type="entry name" value="LRR_R13L4/SHOC2-like"/>
</dbReference>
<keyword evidence="8" id="KW-1185">Reference proteome</keyword>
<evidence type="ECO:0000256" key="2">
    <source>
        <dbReference type="ARBA" id="ARBA00022737"/>
    </source>
</evidence>
<dbReference type="Gene3D" id="1.10.8.430">
    <property type="entry name" value="Helical domain of apoptotic protease-activating factors"/>
    <property type="match status" value="1"/>
</dbReference>
<evidence type="ECO:0000313" key="7">
    <source>
        <dbReference type="EMBL" id="CAK9867132.1"/>
    </source>
</evidence>
<reference evidence="7" key="1">
    <citation type="submission" date="2024-03" db="EMBL/GenBank/DDBJ databases">
        <authorList>
            <consortium name="ELIXIR-Norway"/>
            <consortium name="Elixir Norway"/>
        </authorList>
    </citation>
    <scope>NUCLEOTIDE SEQUENCE</scope>
</reference>
<evidence type="ECO:0000256" key="1">
    <source>
        <dbReference type="ARBA" id="ARBA00022614"/>
    </source>
</evidence>
<feature type="domain" description="NB-ARC" evidence="4">
    <location>
        <begin position="345"/>
        <end position="492"/>
    </location>
</feature>
<feature type="signal peptide" evidence="3">
    <location>
        <begin position="1"/>
        <end position="18"/>
    </location>
</feature>
<dbReference type="InterPro" id="IPR032675">
    <property type="entry name" value="LRR_dom_sf"/>
</dbReference>
<dbReference type="SUPFAM" id="SSF53474">
    <property type="entry name" value="alpha/beta-Hydrolases"/>
    <property type="match status" value="1"/>
</dbReference>
<keyword evidence="1" id="KW-0433">Leucine-rich repeat</keyword>
<evidence type="ECO:0000313" key="8">
    <source>
        <dbReference type="Proteomes" id="UP001497522"/>
    </source>
</evidence>
<dbReference type="Pfam" id="PF23282">
    <property type="entry name" value="WHD_ROQ1"/>
    <property type="match status" value="1"/>
</dbReference>
<feature type="domain" description="Disease resistance R13L4/SHOC-2-like LRR" evidence="6">
    <location>
        <begin position="803"/>
        <end position="888"/>
    </location>
</feature>
<gene>
    <name evidence="7" type="ORF">CSSPJE1EN2_LOCUS10127</name>
</gene>
<dbReference type="InterPro" id="IPR027417">
    <property type="entry name" value="P-loop_NTPase"/>
</dbReference>
<evidence type="ECO:0000259" key="4">
    <source>
        <dbReference type="Pfam" id="PF00931"/>
    </source>
</evidence>